<evidence type="ECO:0000313" key="1">
    <source>
        <dbReference type="EMBL" id="CAG8764839.1"/>
    </source>
</evidence>
<feature type="non-terminal residue" evidence="1">
    <location>
        <position position="1"/>
    </location>
</feature>
<dbReference type="AlphaFoldDB" id="A0A9N9J6V1"/>
<comment type="caution">
    <text evidence="1">The sequence shown here is derived from an EMBL/GenBank/DDBJ whole genome shotgun (WGS) entry which is preliminary data.</text>
</comment>
<dbReference type="Proteomes" id="UP000789508">
    <property type="component" value="Unassembled WGS sequence"/>
</dbReference>
<dbReference type="EMBL" id="CAJVPS010048581">
    <property type="protein sequence ID" value="CAG8764839.1"/>
    <property type="molecule type" value="Genomic_DNA"/>
</dbReference>
<proteinExistence type="predicted"/>
<keyword evidence="2" id="KW-1185">Reference proteome</keyword>
<organism evidence="1 2">
    <name type="scientific">Ambispora leptoticha</name>
    <dbReference type="NCBI Taxonomy" id="144679"/>
    <lineage>
        <taxon>Eukaryota</taxon>
        <taxon>Fungi</taxon>
        <taxon>Fungi incertae sedis</taxon>
        <taxon>Mucoromycota</taxon>
        <taxon>Glomeromycotina</taxon>
        <taxon>Glomeromycetes</taxon>
        <taxon>Archaeosporales</taxon>
        <taxon>Ambisporaceae</taxon>
        <taxon>Ambispora</taxon>
    </lineage>
</organism>
<name>A0A9N9J6V1_9GLOM</name>
<sequence length="45" mass="5450">LLNLLLQDVQLSKKCRQANFIAFFNYFVPLYKFISDEFPIYVYVK</sequence>
<evidence type="ECO:0000313" key="2">
    <source>
        <dbReference type="Proteomes" id="UP000789508"/>
    </source>
</evidence>
<accession>A0A9N9J6V1</accession>
<feature type="non-terminal residue" evidence="1">
    <location>
        <position position="45"/>
    </location>
</feature>
<protein>
    <submittedName>
        <fullName evidence="1">3205_t:CDS:1</fullName>
    </submittedName>
</protein>
<reference evidence="1" key="1">
    <citation type="submission" date="2021-06" db="EMBL/GenBank/DDBJ databases">
        <authorList>
            <person name="Kallberg Y."/>
            <person name="Tangrot J."/>
            <person name="Rosling A."/>
        </authorList>
    </citation>
    <scope>NUCLEOTIDE SEQUENCE</scope>
    <source>
        <strain evidence="1">FL130A</strain>
    </source>
</reference>
<gene>
    <name evidence="1" type="ORF">ALEPTO_LOCUS13817</name>
</gene>